<organism evidence="4 5">
    <name type="scientific">Ornithinicoccus hortensis</name>
    <dbReference type="NCBI Taxonomy" id="82346"/>
    <lineage>
        <taxon>Bacteria</taxon>
        <taxon>Bacillati</taxon>
        <taxon>Actinomycetota</taxon>
        <taxon>Actinomycetes</taxon>
        <taxon>Micrococcales</taxon>
        <taxon>Intrasporangiaceae</taxon>
        <taxon>Ornithinicoccus</taxon>
    </lineage>
</organism>
<dbReference type="PANTHER" id="PTHR11748">
    <property type="entry name" value="D-LACTATE DEHYDROGENASE"/>
    <property type="match status" value="1"/>
</dbReference>
<feature type="domain" description="FAD-binding PCMH-type" evidence="3">
    <location>
        <begin position="22"/>
        <end position="201"/>
    </location>
</feature>
<comment type="caution">
    <text evidence="4">The sequence shown here is derived from an EMBL/GenBank/DDBJ whole genome shotgun (WGS) entry which is preliminary data.</text>
</comment>
<dbReference type="OrthoDB" id="9811557at2"/>
<evidence type="ECO:0000256" key="2">
    <source>
        <dbReference type="ARBA" id="ARBA00022827"/>
    </source>
</evidence>
<dbReference type="Proteomes" id="UP000319516">
    <property type="component" value="Unassembled WGS sequence"/>
</dbReference>
<keyword evidence="5" id="KW-1185">Reference proteome</keyword>
<proteinExistence type="predicted"/>
<reference evidence="4 5" key="1">
    <citation type="submission" date="2019-06" db="EMBL/GenBank/DDBJ databases">
        <title>Sequencing the genomes of 1000 actinobacteria strains.</title>
        <authorList>
            <person name="Klenk H.-P."/>
        </authorList>
    </citation>
    <scope>NUCLEOTIDE SEQUENCE [LARGE SCALE GENOMIC DNA]</scope>
    <source>
        <strain evidence="4 5">DSM 12335</strain>
    </source>
</reference>
<dbReference type="PROSITE" id="PS51387">
    <property type="entry name" value="FAD_PCMH"/>
    <property type="match status" value="1"/>
</dbReference>
<keyword evidence="2" id="KW-0274">FAD</keyword>
<evidence type="ECO:0000259" key="3">
    <source>
        <dbReference type="PROSITE" id="PS51387"/>
    </source>
</evidence>
<dbReference type="EMBL" id="VFOP01000001">
    <property type="protein sequence ID" value="TQL50855.1"/>
    <property type="molecule type" value="Genomic_DNA"/>
</dbReference>
<sequence>MSLLDELGALCEVREPWPGDLVDGLRPQVVARPASTAETSEVMRFCHERGLAVTVRGGGTKQTWGMPPARLDVIVETLRMDQVVEHAHGDLIATVGTGLRLADLDRVLRENGQQLIIDDLVGGSTIGGAVATNQSGPRRMAVGAARDLLIGVTVVRADGTVAKSGGKVVKNVAGYDLCKLLTGSFGTLGVLTEVTFRLHPVTAASQWVSVDVDPGELAGPVERVLHSQLVPTALEVDHAGGTGPVRVAALFTGTEEGVASRVTAAKELLGAGAGETDATWTGRFPWLGDDEPSTDVAALKLTCQLSSVPALVQETARRGVAVRGSAGAGVLYAAAPMTDLADTVAGLRGWCLRHGGSLVVLDAPGTDKTTLDVWGSDSVGGLEIMRRVKHEFDPTGVLSVGRFVGGI</sequence>
<dbReference type="Pfam" id="PF01565">
    <property type="entry name" value="FAD_binding_4"/>
    <property type="match status" value="1"/>
</dbReference>
<gene>
    <name evidence="4" type="ORF">FB467_1975</name>
</gene>
<dbReference type="GO" id="GO:0071949">
    <property type="term" value="F:FAD binding"/>
    <property type="evidence" value="ECO:0007669"/>
    <property type="project" value="InterPro"/>
</dbReference>
<dbReference type="AlphaFoldDB" id="A0A542YRY1"/>
<dbReference type="InterPro" id="IPR016164">
    <property type="entry name" value="FAD-linked_Oxase-like_C"/>
</dbReference>
<dbReference type="Gene3D" id="3.30.465.10">
    <property type="match status" value="1"/>
</dbReference>
<evidence type="ECO:0000313" key="4">
    <source>
        <dbReference type="EMBL" id="TQL50855.1"/>
    </source>
</evidence>
<dbReference type="InterPro" id="IPR036318">
    <property type="entry name" value="FAD-bd_PCMH-like_sf"/>
</dbReference>
<name>A0A542YRY1_9MICO</name>
<dbReference type="SUPFAM" id="SSF56176">
    <property type="entry name" value="FAD-binding/transporter-associated domain-like"/>
    <property type="match status" value="1"/>
</dbReference>
<evidence type="ECO:0000313" key="5">
    <source>
        <dbReference type="Proteomes" id="UP000319516"/>
    </source>
</evidence>
<evidence type="ECO:0000256" key="1">
    <source>
        <dbReference type="ARBA" id="ARBA00022630"/>
    </source>
</evidence>
<protein>
    <submittedName>
        <fullName evidence="4">Glycolate oxidase FAD binding subunit</fullName>
    </submittedName>
</protein>
<dbReference type="PANTHER" id="PTHR11748:SF103">
    <property type="entry name" value="GLYCOLATE OXIDASE SUBUNIT GLCE"/>
    <property type="match status" value="1"/>
</dbReference>
<dbReference type="InterPro" id="IPR016166">
    <property type="entry name" value="FAD-bd_PCMH"/>
</dbReference>
<dbReference type="GO" id="GO:0003824">
    <property type="term" value="F:catalytic activity"/>
    <property type="evidence" value="ECO:0007669"/>
    <property type="project" value="InterPro"/>
</dbReference>
<dbReference type="InterPro" id="IPR016169">
    <property type="entry name" value="FAD-bd_PCMH_sub2"/>
</dbReference>
<keyword evidence="1" id="KW-0285">Flavoprotein</keyword>
<accession>A0A542YRY1</accession>
<dbReference type="SUPFAM" id="SSF55103">
    <property type="entry name" value="FAD-linked oxidases, C-terminal domain"/>
    <property type="match status" value="1"/>
</dbReference>
<dbReference type="RefSeq" id="WP_141784930.1">
    <property type="nucleotide sequence ID" value="NZ_BAAAIK010000002.1"/>
</dbReference>
<dbReference type="InterPro" id="IPR006094">
    <property type="entry name" value="Oxid_FAD_bind_N"/>
</dbReference>